<evidence type="ECO:0000313" key="1">
    <source>
        <dbReference type="EMBL" id="KAK8850157.1"/>
    </source>
</evidence>
<evidence type="ECO:0008006" key="3">
    <source>
        <dbReference type="Google" id="ProtNLM"/>
    </source>
</evidence>
<keyword evidence="2" id="KW-1185">Reference proteome</keyword>
<dbReference type="EMBL" id="JAPFFF010000024">
    <property type="protein sequence ID" value="KAK8850157.1"/>
    <property type="molecule type" value="Genomic_DNA"/>
</dbReference>
<name>A0ABR2HN58_9EUKA</name>
<protein>
    <recommendedName>
        <fullName evidence="3">C2 NT-type domain-containing protein</fullName>
    </recommendedName>
</protein>
<organism evidence="1 2">
    <name type="scientific">Tritrichomonas musculus</name>
    <dbReference type="NCBI Taxonomy" id="1915356"/>
    <lineage>
        <taxon>Eukaryota</taxon>
        <taxon>Metamonada</taxon>
        <taxon>Parabasalia</taxon>
        <taxon>Tritrichomonadida</taxon>
        <taxon>Tritrichomonadidae</taxon>
        <taxon>Tritrichomonas</taxon>
    </lineage>
</organism>
<dbReference type="Proteomes" id="UP001470230">
    <property type="component" value="Unassembled WGS sequence"/>
</dbReference>
<accession>A0ABR2HN58</accession>
<comment type="caution">
    <text evidence="1">The sequence shown here is derived from an EMBL/GenBank/DDBJ whole genome shotgun (WGS) entry which is preliminary data.</text>
</comment>
<sequence>MKFSVNVTIPQLEIPEGFVSTATEKIIIVFRKKSYFHGDPIIAASVIFAKDLPKNLSEPAQIKLFNIYEPNHNNENNKKNNRFQDSYKKNDCKIIGKMQVQMSLTDPFHLKSFGNDDLLDLDNNNLTIDSENVSEKSAFSNNLFKFAKLCM</sequence>
<evidence type="ECO:0000313" key="2">
    <source>
        <dbReference type="Proteomes" id="UP001470230"/>
    </source>
</evidence>
<reference evidence="1 2" key="1">
    <citation type="submission" date="2024-04" db="EMBL/GenBank/DDBJ databases">
        <title>Tritrichomonas musculus Genome.</title>
        <authorList>
            <person name="Alves-Ferreira E."/>
            <person name="Grigg M."/>
            <person name="Lorenzi H."/>
            <person name="Galac M."/>
        </authorList>
    </citation>
    <scope>NUCLEOTIDE SEQUENCE [LARGE SCALE GENOMIC DNA]</scope>
    <source>
        <strain evidence="1 2">EAF2021</strain>
    </source>
</reference>
<gene>
    <name evidence="1" type="ORF">M9Y10_018277</name>
</gene>
<proteinExistence type="predicted"/>